<reference evidence="2" key="1">
    <citation type="journal article" date="2019" name="Int. J. Syst. Evol. Microbiol.">
        <title>The Global Catalogue of Microorganisms (GCM) 10K type strain sequencing project: providing services to taxonomists for standard genome sequencing and annotation.</title>
        <authorList>
            <consortium name="The Broad Institute Genomics Platform"/>
            <consortium name="The Broad Institute Genome Sequencing Center for Infectious Disease"/>
            <person name="Wu L."/>
            <person name="Ma J."/>
        </authorList>
    </citation>
    <scope>NUCLEOTIDE SEQUENCE [LARGE SCALE GENOMIC DNA]</scope>
    <source>
        <strain evidence="2">CCUG 56608</strain>
    </source>
</reference>
<dbReference type="Gene3D" id="1.10.510.10">
    <property type="entry name" value="Transferase(Phosphotransferase) domain 1"/>
    <property type="match status" value="1"/>
</dbReference>
<evidence type="ECO:0000313" key="2">
    <source>
        <dbReference type="Proteomes" id="UP001597041"/>
    </source>
</evidence>
<gene>
    <name evidence="1" type="ORF">ACFQ19_14170</name>
</gene>
<sequence>MTHSIYAYYVSTVLFADNTKRVHVLQHHSDLLLYGMGRSAAVFKMKYENRVIKIFYPQYNQITEEEKQNYEKLNGSTYYPAIYEAGINYLVMDFMEGKTFFECLAEGIPLKPYHIKHVDNGLQYARSVGLNPSDIHLHNLILTNNDNVRIIDVARFSQEKACTQWDDLKRAYRQYYQRPFFPKKVPKWVMHTITKLYRLYKYIPQKRKRSKC</sequence>
<protein>
    <submittedName>
        <fullName evidence="1">Protein kinase family protein</fullName>
    </submittedName>
</protein>
<proteinExistence type="predicted"/>
<dbReference type="GO" id="GO:0016301">
    <property type="term" value="F:kinase activity"/>
    <property type="evidence" value="ECO:0007669"/>
    <property type="project" value="UniProtKB-KW"/>
</dbReference>
<name>A0ABW3NHY1_9BACI</name>
<dbReference type="InterPro" id="IPR011009">
    <property type="entry name" value="Kinase-like_dom_sf"/>
</dbReference>
<keyword evidence="2" id="KW-1185">Reference proteome</keyword>
<dbReference type="EMBL" id="JBHTKK010000018">
    <property type="protein sequence ID" value="MFD1067156.1"/>
    <property type="molecule type" value="Genomic_DNA"/>
</dbReference>
<keyword evidence="1" id="KW-0418">Kinase</keyword>
<comment type="caution">
    <text evidence="1">The sequence shown here is derived from an EMBL/GenBank/DDBJ whole genome shotgun (WGS) entry which is preliminary data.</text>
</comment>
<keyword evidence="1" id="KW-0808">Transferase</keyword>
<accession>A0ABW3NHY1</accession>
<organism evidence="1 2">
    <name type="scientific">Oceanobacillus locisalsi</name>
    <dbReference type="NCBI Taxonomy" id="546107"/>
    <lineage>
        <taxon>Bacteria</taxon>
        <taxon>Bacillati</taxon>
        <taxon>Bacillota</taxon>
        <taxon>Bacilli</taxon>
        <taxon>Bacillales</taxon>
        <taxon>Bacillaceae</taxon>
        <taxon>Oceanobacillus</taxon>
    </lineage>
</organism>
<dbReference type="RefSeq" id="WP_379593156.1">
    <property type="nucleotide sequence ID" value="NZ_JBHTKK010000018.1"/>
</dbReference>
<dbReference type="SUPFAM" id="SSF56112">
    <property type="entry name" value="Protein kinase-like (PK-like)"/>
    <property type="match status" value="1"/>
</dbReference>
<evidence type="ECO:0000313" key="1">
    <source>
        <dbReference type="EMBL" id="MFD1067156.1"/>
    </source>
</evidence>
<dbReference type="Proteomes" id="UP001597041">
    <property type="component" value="Unassembled WGS sequence"/>
</dbReference>